<dbReference type="AlphaFoldDB" id="A0A0G4HDW3"/>
<dbReference type="EMBL" id="CDMZ01002362">
    <property type="protein sequence ID" value="CEM42030.1"/>
    <property type="molecule type" value="Genomic_DNA"/>
</dbReference>
<organism evidence="1">
    <name type="scientific">Chromera velia CCMP2878</name>
    <dbReference type="NCBI Taxonomy" id="1169474"/>
    <lineage>
        <taxon>Eukaryota</taxon>
        <taxon>Sar</taxon>
        <taxon>Alveolata</taxon>
        <taxon>Colpodellida</taxon>
        <taxon>Chromeraceae</taxon>
        <taxon>Chromera</taxon>
    </lineage>
</organism>
<protein>
    <submittedName>
        <fullName evidence="1">Uncharacterized protein</fullName>
    </submittedName>
</protein>
<reference evidence="1" key="1">
    <citation type="submission" date="2014-11" db="EMBL/GenBank/DDBJ databases">
        <authorList>
            <person name="Otto D Thomas"/>
            <person name="Naeem Raeece"/>
        </authorList>
    </citation>
    <scope>NUCLEOTIDE SEQUENCE</scope>
</reference>
<evidence type="ECO:0000313" key="1">
    <source>
        <dbReference type="EMBL" id="CEM42030.1"/>
    </source>
</evidence>
<name>A0A0G4HDW3_9ALVE</name>
<dbReference type="VEuPathDB" id="CryptoDB:Cvel_26465"/>
<gene>
    <name evidence="1" type="ORF">Cvel_26465</name>
</gene>
<accession>A0A0G4HDW3</accession>
<sequence length="330" mass="34301">MTTMEASMLQPLPSPALQPQVSLMAPAAGGQYLSVPPGSPAVSAVAPSASGYALGPQSFQPQVVQQPAAASAWQQPYGLTVSPSASPSPYLGAVDASAALMPPASPTVMPAASHIFPETIPGAADPWPQPSTTAVAQGLPPQASIALDGGQGLIGAQPFGQQPGTVLSPGFMPARNSAQGQALLHASTLPHQQQVQPAYGGAFGGVNPDSTSGMTAMLLERCKMQEQYIQILAMRQQLLQKELKNPQRYNNHWTSYNPRDARAGSGVPLCDGCRGTYGQPPCLKCGNTLNTEEYNKSIGLWGQAFGGTTRAPSQMTYGHGMHPGSRRGMS</sequence>
<proteinExistence type="predicted"/>